<accession>A0AAV4G4H6</accession>
<evidence type="ECO:0008006" key="4">
    <source>
        <dbReference type="Google" id="ProtNLM"/>
    </source>
</evidence>
<keyword evidence="3" id="KW-1185">Reference proteome</keyword>
<dbReference type="EMBL" id="BMAT01004782">
    <property type="protein sequence ID" value="GFR80299.1"/>
    <property type="molecule type" value="Genomic_DNA"/>
</dbReference>
<comment type="caution">
    <text evidence="2">The sequence shown here is derived from an EMBL/GenBank/DDBJ whole genome shotgun (WGS) entry which is preliminary data.</text>
</comment>
<dbReference type="Proteomes" id="UP000762676">
    <property type="component" value="Unassembled WGS sequence"/>
</dbReference>
<evidence type="ECO:0000313" key="3">
    <source>
        <dbReference type="Proteomes" id="UP000762676"/>
    </source>
</evidence>
<name>A0AAV4G4H6_9GAST</name>
<feature type="chain" id="PRO_5043685741" description="Ig-like domain-containing protein" evidence="1">
    <location>
        <begin position="16"/>
        <end position="379"/>
    </location>
</feature>
<evidence type="ECO:0000256" key="1">
    <source>
        <dbReference type="SAM" id="SignalP"/>
    </source>
</evidence>
<keyword evidence="1" id="KW-0732">Signal</keyword>
<reference evidence="2 3" key="1">
    <citation type="journal article" date="2021" name="Elife">
        <title>Chloroplast acquisition without the gene transfer in kleptoplastic sea slugs, Plakobranchus ocellatus.</title>
        <authorList>
            <person name="Maeda T."/>
            <person name="Takahashi S."/>
            <person name="Yoshida T."/>
            <person name="Shimamura S."/>
            <person name="Takaki Y."/>
            <person name="Nagai Y."/>
            <person name="Toyoda A."/>
            <person name="Suzuki Y."/>
            <person name="Arimoto A."/>
            <person name="Ishii H."/>
            <person name="Satoh N."/>
            <person name="Nishiyama T."/>
            <person name="Hasebe M."/>
            <person name="Maruyama T."/>
            <person name="Minagawa J."/>
            <person name="Obokata J."/>
            <person name="Shigenobu S."/>
        </authorList>
    </citation>
    <scope>NUCLEOTIDE SEQUENCE [LARGE SCALE GENOMIC DNA]</scope>
</reference>
<gene>
    <name evidence="2" type="ORF">ElyMa_002310600</name>
</gene>
<proteinExistence type="predicted"/>
<organism evidence="2 3">
    <name type="scientific">Elysia marginata</name>
    <dbReference type="NCBI Taxonomy" id="1093978"/>
    <lineage>
        <taxon>Eukaryota</taxon>
        <taxon>Metazoa</taxon>
        <taxon>Spiralia</taxon>
        <taxon>Lophotrochozoa</taxon>
        <taxon>Mollusca</taxon>
        <taxon>Gastropoda</taxon>
        <taxon>Heterobranchia</taxon>
        <taxon>Euthyneura</taxon>
        <taxon>Panpulmonata</taxon>
        <taxon>Sacoglossa</taxon>
        <taxon>Placobranchoidea</taxon>
        <taxon>Plakobranchidae</taxon>
        <taxon>Elysia</taxon>
    </lineage>
</organism>
<evidence type="ECO:0000313" key="2">
    <source>
        <dbReference type="EMBL" id="GFR80299.1"/>
    </source>
</evidence>
<dbReference type="AlphaFoldDB" id="A0AAV4G4H6"/>
<sequence>MLFMAIVFFTYYKAATPTCGPVEEGLPTTLTCEVDTSNCSGDHSVDLDLVRWEANSSQTGNESIQVALCDSSTCSSYFDSGEFSGTITPTNSSLTISSVNRTHPFDMETAWACVGLCNMHRVIACDRLEVYCCTVRLPPAELGEGTHSFQAYIFPPVEGGQNLVDVTQASGTISLYYPKSSHRCLPAAISQGYFPGKLIRCFCTLVSEGYPQGDAEWTSEGWPQALDIDGALHIYSTNAPKQIYQCEGLSPLGRQVGSILEAKFAFFDEDAVIVERSHSTAYLCGSNSTLSSQLVITCRVPRENVSPAPTFSFSLNGQLLVESENGSINAQYFQHKFFPNPGVGGEYQITCSVTNIILNISQYNRVNVSIRGTYFSRLL</sequence>
<feature type="signal peptide" evidence="1">
    <location>
        <begin position="1"/>
        <end position="15"/>
    </location>
</feature>
<protein>
    <recommendedName>
        <fullName evidence="4">Ig-like domain-containing protein</fullName>
    </recommendedName>
</protein>